<dbReference type="Gene3D" id="2.30.30.140">
    <property type="match status" value="1"/>
</dbReference>
<dbReference type="GO" id="GO:0005737">
    <property type="term" value="C:cytoplasm"/>
    <property type="evidence" value="ECO:0007669"/>
    <property type="project" value="UniProtKB-ARBA"/>
</dbReference>
<reference evidence="2" key="1">
    <citation type="journal article" date="2020" name="Cell">
        <title>Large-Scale Comparative Analyses of Tick Genomes Elucidate Their Genetic Diversity and Vector Capacities.</title>
        <authorList>
            <consortium name="Tick Genome and Microbiome Consortium (TIGMIC)"/>
            <person name="Jia N."/>
            <person name="Wang J."/>
            <person name="Shi W."/>
            <person name="Du L."/>
            <person name="Sun Y."/>
            <person name="Zhan W."/>
            <person name="Jiang J.F."/>
            <person name="Wang Q."/>
            <person name="Zhang B."/>
            <person name="Ji P."/>
            <person name="Bell-Sakyi L."/>
            <person name="Cui X.M."/>
            <person name="Yuan T.T."/>
            <person name="Jiang B.G."/>
            <person name="Yang W.F."/>
            <person name="Lam T.T."/>
            <person name="Chang Q.C."/>
            <person name="Ding S.J."/>
            <person name="Wang X.J."/>
            <person name="Zhu J.G."/>
            <person name="Ruan X.D."/>
            <person name="Zhao L."/>
            <person name="Wei J.T."/>
            <person name="Ye R.Z."/>
            <person name="Que T.C."/>
            <person name="Du C.H."/>
            <person name="Zhou Y.H."/>
            <person name="Cheng J.X."/>
            <person name="Dai P.F."/>
            <person name="Guo W.B."/>
            <person name="Han X.H."/>
            <person name="Huang E.J."/>
            <person name="Li L.F."/>
            <person name="Wei W."/>
            <person name="Gao Y.C."/>
            <person name="Liu J.Z."/>
            <person name="Shao H.Z."/>
            <person name="Wang X."/>
            <person name="Wang C.C."/>
            <person name="Yang T.C."/>
            <person name="Huo Q.B."/>
            <person name="Li W."/>
            <person name="Chen H.Y."/>
            <person name="Chen S.E."/>
            <person name="Zhou L.G."/>
            <person name="Ni X.B."/>
            <person name="Tian J.H."/>
            <person name="Sheng Y."/>
            <person name="Liu T."/>
            <person name="Pan Y.S."/>
            <person name="Xia L.Y."/>
            <person name="Li J."/>
            <person name="Zhao F."/>
            <person name="Cao W.C."/>
        </authorList>
    </citation>
    <scope>NUCLEOTIDE SEQUENCE</scope>
    <source>
        <strain evidence="2">Rmic-2018</strain>
    </source>
</reference>
<sequence length="292" mass="32366">MNVSNVWSIWLKPSDAVECELDGLAEYADCDGAVDILKELLLGKTLVAEVLQRENPVSVILFDTWGPGEINLNHAVFLSLMTPRLPERGCIGRCYMCHVTPTGTVWLQIMGPGLDTLGNIMCAFEEFCKGADSMTEDPVTGRIYGCQSRSDSKFYRAVLVSPEPLPSGEFKVRLVDHGFEQRAYIAELRDVDSLGEFVSPLTISGMFVHAVSCQMRGLRKEDGFYWSADVAAQVSSLSGGPHVELLCRVTKPGTNEEETVVELFRRNEEGQLRSINNDVIETMKQTRCPGLH</sequence>
<comment type="caution">
    <text evidence="2">The sequence shown here is derived from an EMBL/GenBank/DDBJ whole genome shotgun (WGS) entry which is preliminary data.</text>
</comment>
<gene>
    <name evidence="2" type="ORF">HPB51_014105</name>
</gene>
<evidence type="ECO:0000313" key="3">
    <source>
        <dbReference type="Proteomes" id="UP000821866"/>
    </source>
</evidence>
<evidence type="ECO:0000259" key="1">
    <source>
        <dbReference type="Pfam" id="PF00567"/>
    </source>
</evidence>
<organism evidence="2 3">
    <name type="scientific">Rhipicephalus microplus</name>
    <name type="common">Cattle tick</name>
    <name type="synonym">Boophilus microplus</name>
    <dbReference type="NCBI Taxonomy" id="6941"/>
    <lineage>
        <taxon>Eukaryota</taxon>
        <taxon>Metazoa</taxon>
        <taxon>Ecdysozoa</taxon>
        <taxon>Arthropoda</taxon>
        <taxon>Chelicerata</taxon>
        <taxon>Arachnida</taxon>
        <taxon>Acari</taxon>
        <taxon>Parasitiformes</taxon>
        <taxon>Ixodida</taxon>
        <taxon>Ixodoidea</taxon>
        <taxon>Ixodidae</taxon>
        <taxon>Rhipicephalinae</taxon>
        <taxon>Rhipicephalus</taxon>
        <taxon>Boophilus</taxon>
    </lineage>
</organism>
<feature type="domain" description="Tudor" evidence="1">
    <location>
        <begin position="94"/>
        <end position="192"/>
    </location>
</feature>
<dbReference type="EMBL" id="JABSTU010000007">
    <property type="protein sequence ID" value="KAH8025910.1"/>
    <property type="molecule type" value="Genomic_DNA"/>
</dbReference>
<dbReference type="AlphaFoldDB" id="A0A9J6DVB0"/>
<name>A0A9J6DVB0_RHIMP</name>
<proteinExistence type="predicted"/>
<dbReference type="Pfam" id="PF00567">
    <property type="entry name" value="TUDOR"/>
    <property type="match status" value="1"/>
</dbReference>
<dbReference type="SUPFAM" id="SSF63748">
    <property type="entry name" value="Tudor/PWWP/MBT"/>
    <property type="match status" value="1"/>
</dbReference>
<dbReference type="Proteomes" id="UP000821866">
    <property type="component" value="Unassembled WGS sequence"/>
</dbReference>
<dbReference type="InterPro" id="IPR002999">
    <property type="entry name" value="Tudor"/>
</dbReference>
<keyword evidence="3" id="KW-1185">Reference proteome</keyword>
<evidence type="ECO:0000313" key="2">
    <source>
        <dbReference type="EMBL" id="KAH8025910.1"/>
    </source>
</evidence>
<accession>A0A9J6DVB0</accession>
<dbReference type="VEuPathDB" id="VectorBase:LOC119169603"/>
<dbReference type="CDD" id="cd20379">
    <property type="entry name" value="Tudor_dTUD-like"/>
    <property type="match status" value="1"/>
</dbReference>
<dbReference type="Gene3D" id="2.40.50.90">
    <property type="match status" value="1"/>
</dbReference>
<reference evidence="2" key="2">
    <citation type="submission" date="2021-09" db="EMBL/GenBank/DDBJ databases">
        <authorList>
            <person name="Jia N."/>
            <person name="Wang J."/>
            <person name="Shi W."/>
            <person name="Du L."/>
            <person name="Sun Y."/>
            <person name="Zhan W."/>
            <person name="Jiang J."/>
            <person name="Wang Q."/>
            <person name="Zhang B."/>
            <person name="Ji P."/>
            <person name="Sakyi L.B."/>
            <person name="Cui X."/>
            <person name="Yuan T."/>
            <person name="Jiang B."/>
            <person name="Yang W."/>
            <person name="Lam T.T.-Y."/>
            <person name="Chang Q."/>
            <person name="Ding S."/>
            <person name="Wang X."/>
            <person name="Zhu J."/>
            <person name="Ruan X."/>
            <person name="Zhao L."/>
            <person name="Wei J."/>
            <person name="Que T."/>
            <person name="Du C."/>
            <person name="Cheng J."/>
            <person name="Dai P."/>
            <person name="Han X."/>
            <person name="Huang E."/>
            <person name="Gao Y."/>
            <person name="Liu J."/>
            <person name="Shao H."/>
            <person name="Ye R."/>
            <person name="Li L."/>
            <person name="Wei W."/>
            <person name="Wang X."/>
            <person name="Wang C."/>
            <person name="Huo Q."/>
            <person name="Li W."/>
            <person name="Guo W."/>
            <person name="Chen H."/>
            <person name="Chen S."/>
            <person name="Zhou L."/>
            <person name="Zhou L."/>
            <person name="Ni X."/>
            <person name="Tian J."/>
            <person name="Zhou Y."/>
            <person name="Sheng Y."/>
            <person name="Liu T."/>
            <person name="Pan Y."/>
            <person name="Xia L."/>
            <person name="Li J."/>
            <person name="Zhao F."/>
            <person name="Cao W."/>
        </authorList>
    </citation>
    <scope>NUCLEOTIDE SEQUENCE</scope>
    <source>
        <strain evidence="2">Rmic-2018</strain>
        <tissue evidence="2">Larvae</tissue>
    </source>
</reference>
<dbReference type="InterPro" id="IPR035437">
    <property type="entry name" value="SNase_OB-fold_sf"/>
</dbReference>
<protein>
    <recommendedName>
        <fullName evidence="1">Tudor domain-containing protein</fullName>
    </recommendedName>
</protein>